<name>A0AAV4B268_9GAST</name>
<accession>A0AAV4B268</accession>
<comment type="caution">
    <text evidence="1">The sequence shown here is derived from an EMBL/GenBank/DDBJ whole genome shotgun (WGS) entry which is preliminary data.</text>
</comment>
<dbReference type="EMBL" id="BLXT01004499">
    <property type="protein sequence ID" value="GFO13685.1"/>
    <property type="molecule type" value="Genomic_DNA"/>
</dbReference>
<dbReference type="Proteomes" id="UP000735302">
    <property type="component" value="Unassembled WGS sequence"/>
</dbReference>
<gene>
    <name evidence="1" type="ORF">PoB_004019000</name>
</gene>
<keyword evidence="2" id="KW-1185">Reference proteome</keyword>
<proteinExistence type="predicted"/>
<organism evidence="1 2">
    <name type="scientific">Plakobranchus ocellatus</name>
    <dbReference type="NCBI Taxonomy" id="259542"/>
    <lineage>
        <taxon>Eukaryota</taxon>
        <taxon>Metazoa</taxon>
        <taxon>Spiralia</taxon>
        <taxon>Lophotrochozoa</taxon>
        <taxon>Mollusca</taxon>
        <taxon>Gastropoda</taxon>
        <taxon>Heterobranchia</taxon>
        <taxon>Euthyneura</taxon>
        <taxon>Panpulmonata</taxon>
        <taxon>Sacoglossa</taxon>
        <taxon>Placobranchoidea</taxon>
        <taxon>Plakobranchidae</taxon>
        <taxon>Plakobranchus</taxon>
    </lineage>
</organism>
<dbReference type="AlphaFoldDB" id="A0AAV4B268"/>
<reference evidence="1 2" key="1">
    <citation type="journal article" date="2021" name="Elife">
        <title>Chloroplast acquisition without the gene transfer in kleptoplastic sea slugs, Plakobranchus ocellatus.</title>
        <authorList>
            <person name="Maeda T."/>
            <person name="Takahashi S."/>
            <person name="Yoshida T."/>
            <person name="Shimamura S."/>
            <person name="Takaki Y."/>
            <person name="Nagai Y."/>
            <person name="Toyoda A."/>
            <person name="Suzuki Y."/>
            <person name="Arimoto A."/>
            <person name="Ishii H."/>
            <person name="Satoh N."/>
            <person name="Nishiyama T."/>
            <person name="Hasebe M."/>
            <person name="Maruyama T."/>
            <person name="Minagawa J."/>
            <person name="Obokata J."/>
            <person name="Shigenobu S."/>
        </authorList>
    </citation>
    <scope>NUCLEOTIDE SEQUENCE [LARGE SCALE GENOMIC DNA]</scope>
</reference>
<evidence type="ECO:0000313" key="1">
    <source>
        <dbReference type="EMBL" id="GFO13685.1"/>
    </source>
</evidence>
<evidence type="ECO:0000313" key="2">
    <source>
        <dbReference type="Proteomes" id="UP000735302"/>
    </source>
</evidence>
<sequence length="103" mass="11484">MYVNVFFVSLFPIIKNSQETDGKRDFILLNLLLLRVLARLARQICSPVAFANSAVWVKSLVVPGSGQNECLKVSEFGQVCKMCSDDWGPCPHWQMGVSSFSIT</sequence>
<evidence type="ECO:0008006" key="3">
    <source>
        <dbReference type="Google" id="ProtNLM"/>
    </source>
</evidence>
<protein>
    <recommendedName>
        <fullName evidence="3">Secreted protein</fullName>
    </recommendedName>
</protein>